<evidence type="ECO:0000256" key="1">
    <source>
        <dbReference type="ARBA" id="ARBA00001971"/>
    </source>
</evidence>
<reference evidence="19" key="1">
    <citation type="submission" date="2016-10" db="EMBL/GenBank/DDBJ databases">
        <authorList>
            <person name="Varghese N."/>
            <person name="Submissions S."/>
        </authorList>
    </citation>
    <scope>NUCLEOTIDE SEQUENCE [LARGE SCALE GENOMIC DNA]</scope>
    <source>
        <strain evidence="19">CBMB127</strain>
    </source>
</reference>
<dbReference type="STRING" id="492660.SAMN05192566_0325"/>
<dbReference type="InterPro" id="IPR014312">
    <property type="entry name" value="Succ_DH_anchor"/>
</dbReference>
<keyword evidence="16 17" id="KW-0472">Membrane</keyword>
<dbReference type="AlphaFoldDB" id="A0A1G8ZHU9"/>
<dbReference type="NCBIfam" id="TIGR02968">
    <property type="entry name" value="succ_dehyd_anc"/>
    <property type="match status" value="1"/>
</dbReference>
<dbReference type="PANTHER" id="PTHR38689">
    <property type="entry name" value="SUCCINATE DEHYDROGENASE HYDROPHOBIC MEMBRANE ANCHOR SUBUNIT"/>
    <property type="match status" value="1"/>
</dbReference>
<feature type="transmembrane region" description="Helical" evidence="17">
    <location>
        <begin position="91"/>
        <end position="113"/>
    </location>
</feature>
<organism evidence="18 19">
    <name type="scientific">Methylophilus rhizosphaerae</name>
    <dbReference type="NCBI Taxonomy" id="492660"/>
    <lineage>
        <taxon>Bacteria</taxon>
        <taxon>Pseudomonadati</taxon>
        <taxon>Pseudomonadota</taxon>
        <taxon>Betaproteobacteria</taxon>
        <taxon>Nitrosomonadales</taxon>
        <taxon>Methylophilaceae</taxon>
        <taxon>Methylophilus</taxon>
    </lineage>
</organism>
<evidence type="ECO:0000256" key="17">
    <source>
        <dbReference type="SAM" id="Phobius"/>
    </source>
</evidence>
<dbReference type="Gene3D" id="1.20.1300.10">
    <property type="entry name" value="Fumarate reductase/succinate dehydrogenase, transmembrane subunit"/>
    <property type="match status" value="1"/>
</dbReference>
<protein>
    <recommendedName>
        <fullName evidence="5">Succinate dehydrogenase hydrophobic membrane anchor subunit</fullName>
    </recommendedName>
</protein>
<evidence type="ECO:0000313" key="18">
    <source>
        <dbReference type="EMBL" id="SDK14608.1"/>
    </source>
</evidence>
<name>A0A1G8ZHU9_9PROT</name>
<dbReference type="UniPathway" id="UPA00223"/>
<evidence type="ECO:0000256" key="16">
    <source>
        <dbReference type="ARBA" id="ARBA00023136"/>
    </source>
</evidence>
<evidence type="ECO:0000256" key="4">
    <source>
        <dbReference type="ARBA" id="ARBA00005163"/>
    </source>
</evidence>
<proteinExistence type="predicted"/>
<dbReference type="GO" id="GO:0017004">
    <property type="term" value="P:cytochrome complex assembly"/>
    <property type="evidence" value="ECO:0007669"/>
    <property type="project" value="TreeGrafter"/>
</dbReference>
<dbReference type="GO" id="GO:0046872">
    <property type="term" value="F:metal ion binding"/>
    <property type="evidence" value="ECO:0007669"/>
    <property type="project" value="UniProtKB-KW"/>
</dbReference>
<keyword evidence="14 17" id="KW-1133">Transmembrane helix</keyword>
<keyword evidence="7" id="KW-1003">Cell membrane</keyword>
<evidence type="ECO:0000256" key="7">
    <source>
        <dbReference type="ARBA" id="ARBA00022475"/>
    </source>
</evidence>
<evidence type="ECO:0000256" key="5">
    <source>
        <dbReference type="ARBA" id="ARBA00019425"/>
    </source>
</evidence>
<evidence type="ECO:0000256" key="11">
    <source>
        <dbReference type="ARBA" id="ARBA00022692"/>
    </source>
</evidence>
<keyword evidence="6" id="KW-0813">Transport</keyword>
<dbReference type="OrthoDB" id="5612767at2"/>
<keyword evidence="11 17" id="KW-0812">Transmembrane</keyword>
<evidence type="ECO:0000256" key="12">
    <source>
        <dbReference type="ARBA" id="ARBA00022723"/>
    </source>
</evidence>
<evidence type="ECO:0000256" key="3">
    <source>
        <dbReference type="ARBA" id="ARBA00004429"/>
    </source>
</evidence>
<evidence type="ECO:0000256" key="2">
    <source>
        <dbReference type="ARBA" id="ARBA00004050"/>
    </source>
</evidence>
<keyword evidence="12" id="KW-0479">Metal-binding</keyword>
<keyword evidence="15" id="KW-0408">Iron</keyword>
<dbReference type="PANTHER" id="PTHR38689:SF1">
    <property type="entry name" value="SUCCINATE DEHYDROGENASE HYDROPHOBIC MEMBRANE ANCHOR SUBUNIT"/>
    <property type="match status" value="1"/>
</dbReference>
<evidence type="ECO:0000256" key="10">
    <source>
        <dbReference type="ARBA" id="ARBA00022617"/>
    </source>
</evidence>
<dbReference type="GO" id="GO:0005886">
    <property type="term" value="C:plasma membrane"/>
    <property type="evidence" value="ECO:0007669"/>
    <property type="project" value="UniProtKB-SubCell"/>
</dbReference>
<feature type="transmembrane region" description="Helical" evidence="17">
    <location>
        <begin position="45"/>
        <end position="70"/>
    </location>
</feature>
<evidence type="ECO:0000256" key="8">
    <source>
        <dbReference type="ARBA" id="ARBA00022519"/>
    </source>
</evidence>
<gene>
    <name evidence="18" type="ORF">SAMN05192566_0325</name>
</gene>
<keyword evidence="19" id="KW-1185">Reference proteome</keyword>
<evidence type="ECO:0000313" key="19">
    <source>
        <dbReference type="Proteomes" id="UP000198629"/>
    </source>
</evidence>
<dbReference type="GO" id="GO:0006099">
    <property type="term" value="P:tricarboxylic acid cycle"/>
    <property type="evidence" value="ECO:0007669"/>
    <property type="project" value="UniProtKB-UniPathway"/>
</dbReference>
<keyword evidence="8" id="KW-0997">Cell inner membrane</keyword>
<evidence type="ECO:0000256" key="15">
    <source>
        <dbReference type="ARBA" id="ARBA00023004"/>
    </source>
</evidence>
<dbReference type="Pfam" id="PF01127">
    <property type="entry name" value="Sdh_cyt"/>
    <property type="match status" value="1"/>
</dbReference>
<keyword evidence="9" id="KW-0816">Tricarboxylic acid cycle</keyword>
<dbReference type="Proteomes" id="UP000198629">
    <property type="component" value="Unassembled WGS sequence"/>
</dbReference>
<evidence type="ECO:0000256" key="13">
    <source>
        <dbReference type="ARBA" id="ARBA00022982"/>
    </source>
</evidence>
<feature type="transmembrane region" description="Helical" evidence="17">
    <location>
        <begin position="21"/>
        <end position="39"/>
    </location>
</feature>
<comment type="subcellular location">
    <subcellularLocation>
        <location evidence="3">Cell inner membrane</location>
        <topology evidence="3">Multi-pass membrane protein</topology>
    </subcellularLocation>
</comment>
<dbReference type="SUPFAM" id="SSF81343">
    <property type="entry name" value="Fumarate reductase respiratory complex transmembrane subunits"/>
    <property type="match status" value="1"/>
</dbReference>
<sequence>MLFELLTARYPGMRLWLTQRLCALSMAIVLLLFWVRVLWLAPQDYAAWVAVFSPLWWRLLTLWFFICMLMHAWLGVRDVLRDYVPHLGSRFVLQWLVNIAVCGNALAVLWILFGMDF</sequence>
<dbReference type="InterPro" id="IPR034804">
    <property type="entry name" value="SQR/QFR_C/D"/>
</dbReference>
<dbReference type="RefSeq" id="WP_091468840.1">
    <property type="nucleotide sequence ID" value="NZ_FNFX01000001.1"/>
</dbReference>
<keyword evidence="10" id="KW-0349">Heme</keyword>
<comment type="function">
    <text evidence="2">Membrane-anchoring subunit of succinate dehydrogenase (SDH).</text>
</comment>
<evidence type="ECO:0000256" key="14">
    <source>
        <dbReference type="ARBA" id="ARBA00022989"/>
    </source>
</evidence>
<dbReference type="GO" id="GO:0009055">
    <property type="term" value="F:electron transfer activity"/>
    <property type="evidence" value="ECO:0007669"/>
    <property type="project" value="TreeGrafter"/>
</dbReference>
<dbReference type="InterPro" id="IPR000701">
    <property type="entry name" value="SuccDH_FuR_B_TM-su"/>
</dbReference>
<evidence type="ECO:0000256" key="9">
    <source>
        <dbReference type="ARBA" id="ARBA00022532"/>
    </source>
</evidence>
<dbReference type="EMBL" id="FNFX01000001">
    <property type="protein sequence ID" value="SDK14608.1"/>
    <property type="molecule type" value="Genomic_DNA"/>
</dbReference>
<accession>A0A1G8ZHU9</accession>
<comment type="pathway">
    <text evidence="4">Carbohydrate metabolism; tricarboxylic acid cycle.</text>
</comment>
<dbReference type="GO" id="GO:0020037">
    <property type="term" value="F:heme binding"/>
    <property type="evidence" value="ECO:0007669"/>
    <property type="project" value="InterPro"/>
</dbReference>
<keyword evidence="13" id="KW-0249">Electron transport</keyword>
<comment type="cofactor">
    <cofactor evidence="1">
        <name>heme</name>
        <dbReference type="ChEBI" id="CHEBI:30413"/>
    </cofactor>
</comment>
<evidence type="ECO:0000256" key="6">
    <source>
        <dbReference type="ARBA" id="ARBA00022448"/>
    </source>
</evidence>